<feature type="region of interest" description="Disordered" evidence="3">
    <location>
        <begin position="223"/>
        <end position="242"/>
    </location>
</feature>
<dbReference type="Pfam" id="PF00439">
    <property type="entry name" value="Bromodomain"/>
    <property type="match status" value="1"/>
</dbReference>
<reference evidence="4" key="1">
    <citation type="submission" date="2022-03" db="EMBL/GenBank/DDBJ databases">
        <authorList>
            <person name="Martin C."/>
        </authorList>
    </citation>
    <scope>NUCLEOTIDE SEQUENCE</scope>
</reference>
<feature type="coiled-coil region" evidence="2">
    <location>
        <begin position="99"/>
        <end position="133"/>
    </location>
</feature>
<feature type="region of interest" description="Disordered" evidence="3">
    <location>
        <begin position="369"/>
        <end position="478"/>
    </location>
</feature>
<sequence length="647" mass="71941">MAAIPARYMLKPQHLENWSVKEKLALASAVLRSSEQNWVSVSRGIKALLGDTDRPADWFSQKNCALQYADLLEKVETPKRKRGEKNEHQIETPSNQIVRKLTIERIEELKRHVQHQQQQYQRQRRELEEIRTGHQDGQLQDMWDKLQSASEPVAVASTTTMEQPDLKPLVMPSGATKVLPKVGTPSKNRKGLRLLTDLPTPTIADPADIYDFHEDIEVVDDDVKPRIVSDTPKSSSSTPQHPHLLSKLLIANKTEDIPPKQQEDAVAKQPGGNATPGGQTPTSAHIPSSPSLGAPTLSKLLGTPTALTPNHKPIAIATTVTMTPPIAAPITKSDDKPTFPEVKQEIEDVQPQPDNVISQDATVKLEDDIKEEPQSPAFSIESSESTPGTGRRVRHGRSQTGGSSSSRRSTRATRKSAPDVPDGDTASHQSDLDTSDDDTVPESSDGDTSYATTPRPMSFISESVPNSPASLSQCSDTEDEKSHKMWKKAIMIVWRAAANHKFANVFMHKVTEDIAPGYNNIVHRPMDLTTIKKNIENGVIRTTSEFQRDMMLMFTNAIMYNNCDQSIYNMSKTMYDDVMQQIELYVATQVQMQSVLIADTNKPIRTLRRSDATSDKEDDSKRRRVSSEHQVESGGKTKRRKTRGTDD</sequence>
<dbReference type="InterPro" id="IPR001487">
    <property type="entry name" value="Bromodomain"/>
</dbReference>
<dbReference type="SMART" id="SM00297">
    <property type="entry name" value="BROMO"/>
    <property type="match status" value="1"/>
</dbReference>
<dbReference type="OrthoDB" id="1742084at2759"/>
<dbReference type="GO" id="GO:0035267">
    <property type="term" value="C:NuA4 histone acetyltransferase complex"/>
    <property type="evidence" value="ECO:0007669"/>
    <property type="project" value="TreeGrafter"/>
</dbReference>
<dbReference type="Gene3D" id="1.20.920.10">
    <property type="entry name" value="Bromodomain-like"/>
    <property type="match status" value="1"/>
</dbReference>
<feature type="compositionally biased region" description="Basic residues" evidence="3">
    <location>
        <begin position="636"/>
        <end position="647"/>
    </location>
</feature>
<feature type="compositionally biased region" description="Polar residues" evidence="3">
    <location>
        <begin position="231"/>
        <end position="240"/>
    </location>
</feature>
<dbReference type="EMBL" id="CAIIXF020000005">
    <property type="protein sequence ID" value="CAH1784645.1"/>
    <property type="molecule type" value="Genomic_DNA"/>
</dbReference>
<evidence type="ECO:0000313" key="4">
    <source>
        <dbReference type="EMBL" id="CAH1784645.1"/>
    </source>
</evidence>
<feature type="compositionally biased region" description="Polar residues" evidence="3">
    <location>
        <begin position="276"/>
        <end position="291"/>
    </location>
</feature>
<dbReference type="InterPro" id="IPR037966">
    <property type="entry name" value="Brd8_Bromo_dom"/>
</dbReference>
<evidence type="ECO:0000256" key="3">
    <source>
        <dbReference type="SAM" id="MobiDB-lite"/>
    </source>
</evidence>
<gene>
    <name evidence="4" type="ORF">OFUS_LOCUS10803</name>
</gene>
<feature type="compositionally biased region" description="Basic and acidic residues" evidence="3">
    <location>
        <begin position="608"/>
        <end position="631"/>
    </location>
</feature>
<organism evidence="4 5">
    <name type="scientific">Owenia fusiformis</name>
    <name type="common">Polychaete worm</name>
    <dbReference type="NCBI Taxonomy" id="6347"/>
    <lineage>
        <taxon>Eukaryota</taxon>
        <taxon>Metazoa</taxon>
        <taxon>Spiralia</taxon>
        <taxon>Lophotrochozoa</taxon>
        <taxon>Annelida</taxon>
        <taxon>Polychaeta</taxon>
        <taxon>Sedentaria</taxon>
        <taxon>Canalipalpata</taxon>
        <taxon>Sabellida</taxon>
        <taxon>Oweniida</taxon>
        <taxon>Oweniidae</taxon>
        <taxon>Owenia</taxon>
    </lineage>
</organism>
<evidence type="ECO:0000313" key="5">
    <source>
        <dbReference type="Proteomes" id="UP000749559"/>
    </source>
</evidence>
<protein>
    <submittedName>
        <fullName evidence="4">Uncharacterized protein</fullName>
    </submittedName>
</protein>
<dbReference type="AlphaFoldDB" id="A0A8J1XFP0"/>
<feature type="compositionally biased region" description="Low complexity" evidence="3">
    <location>
        <begin position="398"/>
        <end position="407"/>
    </location>
</feature>
<keyword evidence="5" id="KW-1185">Reference proteome</keyword>
<evidence type="ECO:0000256" key="2">
    <source>
        <dbReference type="SAM" id="Coils"/>
    </source>
</evidence>
<dbReference type="PANTHER" id="PTHR15398:SF4">
    <property type="entry name" value="BROMODOMAIN-CONTAINING PROTEIN 8 ISOFORM X1"/>
    <property type="match status" value="1"/>
</dbReference>
<keyword evidence="1" id="KW-0103">Bromodomain</keyword>
<dbReference type="CDD" id="cd05507">
    <property type="entry name" value="Bromo_brd8_like"/>
    <property type="match status" value="1"/>
</dbReference>
<dbReference type="SUPFAM" id="SSF47370">
    <property type="entry name" value="Bromodomain"/>
    <property type="match status" value="1"/>
</dbReference>
<dbReference type="Proteomes" id="UP000749559">
    <property type="component" value="Unassembled WGS sequence"/>
</dbReference>
<feature type="compositionally biased region" description="Polar residues" evidence="3">
    <location>
        <begin position="460"/>
        <end position="475"/>
    </location>
</feature>
<dbReference type="PRINTS" id="PR00503">
    <property type="entry name" value="BROMODOMAIN"/>
</dbReference>
<evidence type="ECO:0000256" key="1">
    <source>
        <dbReference type="ARBA" id="ARBA00023117"/>
    </source>
</evidence>
<dbReference type="PROSITE" id="PS50014">
    <property type="entry name" value="BROMODOMAIN_2"/>
    <property type="match status" value="1"/>
</dbReference>
<feature type="region of interest" description="Disordered" evidence="3">
    <location>
        <begin position="259"/>
        <end position="310"/>
    </location>
</feature>
<feature type="compositionally biased region" description="Polar residues" evidence="3">
    <location>
        <begin position="376"/>
        <end position="388"/>
    </location>
</feature>
<comment type="caution">
    <text evidence="4">The sequence shown here is derived from an EMBL/GenBank/DDBJ whole genome shotgun (WGS) entry which is preliminary data.</text>
</comment>
<proteinExistence type="predicted"/>
<accession>A0A8J1XFP0</accession>
<dbReference type="PANTHER" id="PTHR15398">
    <property type="entry name" value="BROMODOMAIN-CONTAINING PROTEIN 8"/>
    <property type="match status" value="1"/>
</dbReference>
<keyword evidence="2" id="KW-0175">Coiled coil</keyword>
<feature type="region of interest" description="Disordered" evidence="3">
    <location>
        <begin position="607"/>
        <end position="647"/>
    </location>
</feature>
<dbReference type="InterPro" id="IPR036427">
    <property type="entry name" value="Bromodomain-like_sf"/>
</dbReference>
<name>A0A8J1XFP0_OWEFU</name>